<dbReference type="EMBL" id="VXIV02003046">
    <property type="protein sequence ID" value="KAF6021404.1"/>
    <property type="molecule type" value="Genomic_DNA"/>
</dbReference>
<evidence type="ECO:0000256" key="1">
    <source>
        <dbReference type="SAM" id="SignalP"/>
    </source>
</evidence>
<sequence length="79" mass="9077">MVWTLCHHPYYLCLLVFTCDLNAVTTVCSYVPQPILICDEIADLSYQPFVYKQELYTPVKCKILEAYSVANMYVIFGVA</sequence>
<name>A0A7J7J6P1_BUGNE</name>
<evidence type="ECO:0008006" key="4">
    <source>
        <dbReference type="Google" id="ProtNLM"/>
    </source>
</evidence>
<organism evidence="2 3">
    <name type="scientific">Bugula neritina</name>
    <name type="common">Brown bryozoan</name>
    <name type="synonym">Sertularia neritina</name>
    <dbReference type="NCBI Taxonomy" id="10212"/>
    <lineage>
        <taxon>Eukaryota</taxon>
        <taxon>Metazoa</taxon>
        <taxon>Spiralia</taxon>
        <taxon>Lophotrochozoa</taxon>
        <taxon>Bryozoa</taxon>
        <taxon>Gymnolaemata</taxon>
        <taxon>Cheilostomatida</taxon>
        <taxon>Flustrina</taxon>
        <taxon>Buguloidea</taxon>
        <taxon>Bugulidae</taxon>
        <taxon>Bugula</taxon>
    </lineage>
</organism>
<accession>A0A7J7J6P1</accession>
<comment type="caution">
    <text evidence="2">The sequence shown here is derived from an EMBL/GenBank/DDBJ whole genome shotgun (WGS) entry which is preliminary data.</text>
</comment>
<feature type="chain" id="PRO_5029745164" description="Secreted protein" evidence="1">
    <location>
        <begin position="24"/>
        <end position="79"/>
    </location>
</feature>
<gene>
    <name evidence="2" type="ORF">EB796_020286</name>
</gene>
<protein>
    <recommendedName>
        <fullName evidence="4">Secreted protein</fullName>
    </recommendedName>
</protein>
<reference evidence="2" key="1">
    <citation type="submission" date="2020-06" db="EMBL/GenBank/DDBJ databases">
        <title>Draft genome of Bugula neritina, a colonial animal packing powerful symbionts and potential medicines.</title>
        <authorList>
            <person name="Rayko M."/>
        </authorList>
    </citation>
    <scope>NUCLEOTIDE SEQUENCE [LARGE SCALE GENOMIC DNA]</scope>
    <source>
        <strain evidence="2">Kwan_BN1</strain>
    </source>
</reference>
<evidence type="ECO:0000313" key="3">
    <source>
        <dbReference type="Proteomes" id="UP000593567"/>
    </source>
</evidence>
<evidence type="ECO:0000313" key="2">
    <source>
        <dbReference type="EMBL" id="KAF6021404.1"/>
    </source>
</evidence>
<proteinExistence type="predicted"/>
<dbReference type="Proteomes" id="UP000593567">
    <property type="component" value="Unassembled WGS sequence"/>
</dbReference>
<feature type="signal peptide" evidence="1">
    <location>
        <begin position="1"/>
        <end position="23"/>
    </location>
</feature>
<keyword evidence="1" id="KW-0732">Signal</keyword>
<dbReference type="AlphaFoldDB" id="A0A7J7J6P1"/>
<keyword evidence="3" id="KW-1185">Reference proteome</keyword>